<keyword evidence="3" id="KW-0813">Transport</keyword>
<dbReference type="SUPFAM" id="SSF53850">
    <property type="entry name" value="Periplasmic binding protein-like II"/>
    <property type="match status" value="1"/>
</dbReference>
<gene>
    <name evidence="7" type="ORF">A3D59_04035</name>
</gene>
<dbReference type="InterPro" id="IPR030678">
    <property type="entry name" value="Peptide/Ni-bd"/>
</dbReference>
<dbReference type="GO" id="GO:1904680">
    <property type="term" value="F:peptide transmembrane transporter activity"/>
    <property type="evidence" value="ECO:0007669"/>
    <property type="project" value="TreeGrafter"/>
</dbReference>
<dbReference type="InterPro" id="IPR000914">
    <property type="entry name" value="SBP_5_dom"/>
</dbReference>
<dbReference type="Proteomes" id="UP000179258">
    <property type="component" value="Unassembled WGS sequence"/>
</dbReference>
<feature type="signal peptide" evidence="5">
    <location>
        <begin position="1"/>
        <end position="19"/>
    </location>
</feature>
<comment type="similarity">
    <text evidence="2">Belongs to the bacterial solute-binding protein 5 family.</text>
</comment>
<dbReference type="CDD" id="cd00995">
    <property type="entry name" value="PBP2_NikA_DppA_OppA_like"/>
    <property type="match status" value="1"/>
</dbReference>
<evidence type="ECO:0000313" key="8">
    <source>
        <dbReference type="Proteomes" id="UP000179258"/>
    </source>
</evidence>
<sequence length="545" mass="60610">MKKTAAMLSVLFAAAIFLAACGGTELKQPGSSRSPDTLRLVGDDPNTLDPALVTDAGSAFFVEEIFGGLLGLAPKNKAPQDALCYQDVCLIADIAEKIPEPALNSDGTASYVFKIRPNVYFHSGRQARAEDVKYSLERAADPRTGSSTAELYLSDIVGVMDKYRGRANEVKGVKVISEFSLEITTDALKPHFLWKLSYPTAFVVDKNQVTSNPRGWQETPNGTGPFRLTEFERGYKIVLEANERYHLGVAAIKRLHFNLAAGSVLTMYENNEVDVSGIGLADIERVRDPRGSLNREFIESSSMDTFYIGFNVKQAPFDDVKLRQALALAIDKETLVRVVLKDVATAAYTVLPPGMPGYREDYKPIIYNLARAKQLLSESGYWPNVPRITLWVPGSGATAGGAIEAIVAMWKDGLGLDVEIKQVEFGSFMQDLKRQRYGAFTMGWIADYPDPEDFLDLKFYSAKSPANNESRYANYAVDSLLDQARIEQDAAKRVTLYQKAEDIILAEVPWIPLYHSKHIYVVKPYVRNFMVSSMVVPFLRFVELR</sequence>
<dbReference type="Gene3D" id="3.90.76.10">
    <property type="entry name" value="Dipeptide-binding Protein, Domain 1"/>
    <property type="match status" value="1"/>
</dbReference>
<comment type="caution">
    <text evidence="7">The sequence shown here is derived from an EMBL/GenBank/DDBJ whole genome shotgun (WGS) entry which is preliminary data.</text>
</comment>
<accession>A0A1G2R873</accession>
<evidence type="ECO:0000256" key="1">
    <source>
        <dbReference type="ARBA" id="ARBA00004196"/>
    </source>
</evidence>
<reference evidence="7 8" key="1">
    <citation type="journal article" date="2016" name="Nat. Commun.">
        <title>Thousands of microbial genomes shed light on interconnected biogeochemical processes in an aquifer system.</title>
        <authorList>
            <person name="Anantharaman K."/>
            <person name="Brown C.T."/>
            <person name="Hug L.A."/>
            <person name="Sharon I."/>
            <person name="Castelle C.J."/>
            <person name="Probst A.J."/>
            <person name="Thomas B.C."/>
            <person name="Singh A."/>
            <person name="Wilkins M.J."/>
            <person name="Karaoz U."/>
            <person name="Brodie E.L."/>
            <person name="Williams K.H."/>
            <person name="Hubbard S.S."/>
            <person name="Banfield J.F."/>
        </authorList>
    </citation>
    <scope>NUCLEOTIDE SEQUENCE [LARGE SCALE GENOMIC DNA]</scope>
</reference>
<dbReference type="Gene3D" id="3.40.190.10">
    <property type="entry name" value="Periplasmic binding protein-like II"/>
    <property type="match status" value="1"/>
</dbReference>
<dbReference type="EMBL" id="MHTX01000019">
    <property type="protein sequence ID" value="OHA68301.1"/>
    <property type="molecule type" value="Genomic_DNA"/>
</dbReference>
<dbReference type="GO" id="GO:0030313">
    <property type="term" value="C:cell envelope"/>
    <property type="evidence" value="ECO:0007669"/>
    <property type="project" value="UniProtKB-SubCell"/>
</dbReference>
<evidence type="ECO:0000256" key="3">
    <source>
        <dbReference type="ARBA" id="ARBA00022448"/>
    </source>
</evidence>
<dbReference type="PROSITE" id="PS51257">
    <property type="entry name" value="PROKAR_LIPOPROTEIN"/>
    <property type="match status" value="1"/>
</dbReference>
<dbReference type="PANTHER" id="PTHR30290">
    <property type="entry name" value="PERIPLASMIC BINDING COMPONENT OF ABC TRANSPORTER"/>
    <property type="match status" value="1"/>
</dbReference>
<evidence type="ECO:0000259" key="6">
    <source>
        <dbReference type="Pfam" id="PF00496"/>
    </source>
</evidence>
<dbReference type="InterPro" id="IPR039424">
    <property type="entry name" value="SBP_5"/>
</dbReference>
<feature type="chain" id="PRO_5009584219" description="Solute-binding protein family 5 domain-containing protein" evidence="5">
    <location>
        <begin position="20"/>
        <end position="545"/>
    </location>
</feature>
<evidence type="ECO:0000256" key="5">
    <source>
        <dbReference type="SAM" id="SignalP"/>
    </source>
</evidence>
<dbReference type="Pfam" id="PF00496">
    <property type="entry name" value="SBP_bac_5"/>
    <property type="match status" value="1"/>
</dbReference>
<dbReference type="PANTHER" id="PTHR30290:SF10">
    <property type="entry name" value="PERIPLASMIC OLIGOPEPTIDE-BINDING PROTEIN-RELATED"/>
    <property type="match status" value="1"/>
</dbReference>
<evidence type="ECO:0000313" key="7">
    <source>
        <dbReference type="EMBL" id="OHA68301.1"/>
    </source>
</evidence>
<protein>
    <recommendedName>
        <fullName evidence="6">Solute-binding protein family 5 domain-containing protein</fullName>
    </recommendedName>
</protein>
<name>A0A1G2R873_9BACT</name>
<evidence type="ECO:0000256" key="4">
    <source>
        <dbReference type="ARBA" id="ARBA00022729"/>
    </source>
</evidence>
<organism evidence="7 8">
    <name type="scientific">Candidatus Wildermuthbacteria bacterium RIFCSPHIGHO2_02_FULL_47_17</name>
    <dbReference type="NCBI Taxonomy" id="1802452"/>
    <lineage>
        <taxon>Bacteria</taxon>
        <taxon>Candidatus Wildermuthiibacteriota</taxon>
    </lineage>
</organism>
<comment type="subcellular location">
    <subcellularLocation>
        <location evidence="1">Cell envelope</location>
    </subcellularLocation>
</comment>
<dbReference type="Gene3D" id="3.10.105.10">
    <property type="entry name" value="Dipeptide-binding Protein, Domain 3"/>
    <property type="match status" value="1"/>
</dbReference>
<dbReference type="GO" id="GO:0015833">
    <property type="term" value="P:peptide transport"/>
    <property type="evidence" value="ECO:0007669"/>
    <property type="project" value="TreeGrafter"/>
</dbReference>
<dbReference type="GO" id="GO:0043190">
    <property type="term" value="C:ATP-binding cassette (ABC) transporter complex"/>
    <property type="evidence" value="ECO:0007669"/>
    <property type="project" value="InterPro"/>
</dbReference>
<dbReference type="AlphaFoldDB" id="A0A1G2R873"/>
<keyword evidence="4 5" id="KW-0732">Signal</keyword>
<proteinExistence type="inferred from homology"/>
<dbReference type="GO" id="GO:0042597">
    <property type="term" value="C:periplasmic space"/>
    <property type="evidence" value="ECO:0007669"/>
    <property type="project" value="UniProtKB-ARBA"/>
</dbReference>
<evidence type="ECO:0000256" key="2">
    <source>
        <dbReference type="ARBA" id="ARBA00005695"/>
    </source>
</evidence>
<dbReference type="PIRSF" id="PIRSF002741">
    <property type="entry name" value="MppA"/>
    <property type="match status" value="1"/>
</dbReference>
<feature type="domain" description="Solute-binding protein family 5" evidence="6">
    <location>
        <begin position="104"/>
        <end position="463"/>
    </location>
</feature>